<keyword evidence="3" id="KW-1185">Reference proteome</keyword>
<gene>
    <name evidence="2" type="ORF">E2C01_033790</name>
</gene>
<sequence>MPPRNCHRVGRLVDISLVGLLDLGITHFRRRLPHPGPLLASPPAAPPLLVVFPQRLIIHLPRRVARAVASPRQARPSGVEAVNCQATRKKARSKT</sequence>
<reference evidence="2 3" key="1">
    <citation type="submission" date="2019-05" db="EMBL/GenBank/DDBJ databases">
        <title>Another draft genome of Portunus trituberculatus and its Hox gene families provides insights of decapod evolution.</title>
        <authorList>
            <person name="Jeong J.-H."/>
            <person name="Song I."/>
            <person name="Kim S."/>
            <person name="Choi T."/>
            <person name="Kim D."/>
            <person name="Ryu S."/>
            <person name="Kim W."/>
        </authorList>
    </citation>
    <scope>NUCLEOTIDE SEQUENCE [LARGE SCALE GENOMIC DNA]</scope>
    <source>
        <tissue evidence="2">Muscle</tissue>
    </source>
</reference>
<organism evidence="2 3">
    <name type="scientific">Portunus trituberculatus</name>
    <name type="common">Swimming crab</name>
    <name type="synonym">Neptunus trituberculatus</name>
    <dbReference type="NCBI Taxonomy" id="210409"/>
    <lineage>
        <taxon>Eukaryota</taxon>
        <taxon>Metazoa</taxon>
        <taxon>Ecdysozoa</taxon>
        <taxon>Arthropoda</taxon>
        <taxon>Crustacea</taxon>
        <taxon>Multicrustacea</taxon>
        <taxon>Malacostraca</taxon>
        <taxon>Eumalacostraca</taxon>
        <taxon>Eucarida</taxon>
        <taxon>Decapoda</taxon>
        <taxon>Pleocyemata</taxon>
        <taxon>Brachyura</taxon>
        <taxon>Eubrachyura</taxon>
        <taxon>Portunoidea</taxon>
        <taxon>Portunidae</taxon>
        <taxon>Portuninae</taxon>
        <taxon>Portunus</taxon>
    </lineage>
</organism>
<dbReference type="EMBL" id="VSRR010004625">
    <property type="protein sequence ID" value="MPC40234.1"/>
    <property type="molecule type" value="Genomic_DNA"/>
</dbReference>
<feature type="region of interest" description="Disordered" evidence="1">
    <location>
        <begin position="69"/>
        <end position="95"/>
    </location>
</feature>
<comment type="caution">
    <text evidence="2">The sequence shown here is derived from an EMBL/GenBank/DDBJ whole genome shotgun (WGS) entry which is preliminary data.</text>
</comment>
<dbReference type="AlphaFoldDB" id="A0A5B7F6L6"/>
<protein>
    <submittedName>
        <fullName evidence="2">Uncharacterized protein</fullName>
    </submittedName>
</protein>
<proteinExistence type="predicted"/>
<evidence type="ECO:0000256" key="1">
    <source>
        <dbReference type="SAM" id="MobiDB-lite"/>
    </source>
</evidence>
<dbReference type="Proteomes" id="UP000324222">
    <property type="component" value="Unassembled WGS sequence"/>
</dbReference>
<accession>A0A5B7F6L6</accession>
<name>A0A5B7F6L6_PORTR</name>
<evidence type="ECO:0000313" key="3">
    <source>
        <dbReference type="Proteomes" id="UP000324222"/>
    </source>
</evidence>
<evidence type="ECO:0000313" key="2">
    <source>
        <dbReference type="EMBL" id="MPC40234.1"/>
    </source>
</evidence>